<dbReference type="SUPFAM" id="SSF161098">
    <property type="entry name" value="MetI-like"/>
    <property type="match status" value="1"/>
</dbReference>
<comment type="subcellular location">
    <subcellularLocation>
        <location evidence="1 7">Cell membrane</location>
        <topology evidence="1 7">Multi-pass membrane protein</topology>
    </subcellularLocation>
</comment>
<keyword evidence="6 7" id="KW-0472">Membrane</keyword>
<comment type="similarity">
    <text evidence="7">Belongs to the binding-protein-dependent transport system permease family.</text>
</comment>
<dbReference type="InterPro" id="IPR000515">
    <property type="entry name" value="MetI-like"/>
</dbReference>
<dbReference type="Proteomes" id="UP000321490">
    <property type="component" value="Unassembled WGS sequence"/>
</dbReference>
<dbReference type="PANTHER" id="PTHR43386:SF23">
    <property type="entry name" value="ABC TRANSPORTER"/>
    <property type="match status" value="1"/>
</dbReference>
<keyword evidence="10" id="KW-1185">Reference proteome</keyword>
<evidence type="ECO:0000256" key="7">
    <source>
        <dbReference type="RuleBase" id="RU363032"/>
    </source>
</evidence>
<dbReference type="Gene3D" id="1.10.3720.10">
    <property type="entry name" value="MetI-like"/>
    <property type="match status" value="1"/>
</dbReference>
<feature type="transmembrane region" description="Helical" evidence="7">
    <location>
        <begin position="105"/>
        <end position="124"/>
    </location>
</feature>
<sequence length="273" mass="28549">MADRRLLTGLALLALVAGYALLVPWVAGVDDRVTDFAAARQAPSWAHLFGTDSAGRDLFVRTAAGLRISLLIAVVCAVLSVLIGALVGALSAAAGGWVDRVTMRVVDAVNAVPHLLLGIVLVALFRGSLVAIIASIALTHWTQVARIVRAEVLSLRDREHVDAALLGGAGRWRVVRRHLLPAAAPQALVAAVLLLPHAVWHESTLSFLGLGLPPHAASLGTLLQEARSSLLLGGWWTLVFPALGLVLATLAVAAVGSALRDRTALPERAGARL</sequence>
<dbReference type="OrthoDB" id="9812701at2"/>
<dbReference type="RefSeq" id="WP_153359564.1">
    <property type="nucleotide sequence ID" value="NZ_JABGDC010000071.1"/>
</dbReference>
<dbReference type="PROSITE" id="PS50928">
    <property type="entry name" value="ABC_TM1"/>
    <property type="match status" value="1"/>
</dbReference>
<feature type="transmembrane region" description="Helical" evidence="7">
    <location>
        <begin position="68"/>
        <end position="93"/>
    </location>
</feature>
<evidence type="ECO:0000256" key="6">
    <source>
        <dbReference type="ARBA" id="ARBA00023136"/>
    </source>
</evidence>
<protein>
    <submittedName>
        <fullName evidence="9">Peptide/nickel transport system permease protein</fullName>
    </submittedName>
</protein>
<dbReference type="EMBL" id="VLKF01000001">
    <property type="protein sequence ID" value="TWH74826.1"/>
    <property type="molecule type" value="Genomic_DNA"/>
</dbReference>
<dbReference type="AlphaFoldDB" id="A0A562IVE9"/>
<keyword evidence="2 7" id="KW-0813">Transport</keyword>
<dbReference type="GO" id="GO:0005886">
    <property type="term" value="C:plasma membrane"/>
    <property type="evidence" value="ECO:0007669"/>
    <property type="project" value="UniProtKB-SubCell"/>
</dbReference>
<evidence type="ECO:0000313" key="10">
    <source>
        <dbReference type="Proteomes" id="UP000321490"/>
    </source>
</evidence>
<feature type="domain" description="ABC transmembrane type-1" evidence="8">
    <location>
        <begin position="66"/>
        <end position="256"/>
    </location>
</feature>
<keyword evidence="3" id="KW-1003">Cell membrane</keyword>
<evidence type="ECO:0000256" key="5">
    <source>
        <dbReference type="ARBA" id="ARBA00022989"/>
    </source>
</evidence>
<reference evidence="9 10" key="1">
    <citation type="submission" date="2019-07" db="EMBL/GenBank/DDBJ databases">
        <title>R&amp;d 2014.</title>
        <authorList>
            <person name="Klenk H.-P."/>
        </authorList>
    </citation>
    <scope>NUCLEOTIDE SEQUENCE [LARGE SCALE GENOMIC DNA]</scope>
    <source>
        <strain evidence="9 10">DSM 45764</strain>
    </source>
</reference>
<keyword evidence="4 7" id="KW-0812">Transmembrane</keyword>
<evidence type="ECO:0000256" key="3">
    <source>
        <dbReference type="ARBA" id="ARBA00022475"/>
    </source>
</evidence>
<name>A0A562IVE9_9ACTN</name>
<organism evidence="9 10">
    <name type="scientific">Modestobacter roseus</name>
    <dbReference type="NCBI Taxonomy" id="1181884"/>
    <lineage>
        <taxon>Bacteria</taxon>
        <taxon>Bacillati</taxon>
        <taxon>Actinomycetota</taxon>
        <taxon>Actinomycetes</taxon>
        <taxon>Geodermatophilales</taxon>
        <taxon>Geodermatophilaceae</taxon>
        <taxon>Modestobacter</taxon>
    </lineage>
</organism>
<evidence type="ECO:0000256" key="4">
    <source>
        <dbReference type="ARBA" id="ARBA00022692"/>
    </source>
</evidence>
<evidence type="ECO:0000256" key="1">
    <source>
        <dbReference type="ARBA" id="ARBA00004651"/>
    </source>
</evidence>
<gene>
    <name evidence="9" type="ORF">JD78_03371</name>
</gene>
<dbReference type="InterPro" id="IPR035906">
    <property type="entry name" value="MetI-like_sf"/>
</dbReference>
<dbReference type="Pfam" id="PF00528">
    <property type="entry name" value="BPD_transp_1"/>
    <property type="match status" value="1"/>
</dbReference>
<dbReference type="InterPro" id="IPR050366">
    <property type="entry name" value="BP-dependent_transpt_permease"/>
</dbReference>
<feature type="transmembrane region" description="Helical" evidence="7">
    <location>
        <begin position="235"/>
        <end position="259"/>
    </location>
</feature>
<evidence type="ECO:0000259" key="8">
    <source>
        <dbReference type="PROSITE" id="PS50928"/>
    </source>
</evidence>
<comment type="caution">
    <text evidence="9">The sequence shown here is derived from an EMBL/GenBank/DDBJ whole genome shotgun (WGS) entry which is preliminary data.</text>
</comment>
<evidence type="ECO:0000313" key="9">
    <source>
        <dbReference type="EMBL" id="TWH74826.1"/>
    </source>
</evidence>
<dbReference type="PANTHER" id="PTHR43386">
    <property type="entry name" value="OLIGOPEPTIDE TRANSPORT SYSTEM PERMEASE PROTEIN APPC"/>
    <property type="match status" value="1"/>
</dbReference>
<keyword evidence="5 7" id="KW-1133">Transmembrane helix</keyword>
<proteinExistence type="inferred from homology"/>
<dbReference type="GO" id="GO:0055085">
    <property type="term" value="P:transmembrane transport"/>
    <property type="evidence" value="ECO:0007669"/>
    <property type="project" value="InterPro"/>
</dbReference>
<evidence type="ECO:0000256" key="2">
    <source>
        <dbReference type="ARBA" id="ARBA00022448"/>
    </source>
</evidence>
<accession>A0A562IVE9</accession>
<dbReference type="CDD" id="cd06261">
    <property type="entry name" value="TM_PBP2"/>
    <property type="match status" value="1"/>
</dbReference>